<organism evidence="1 2">
    <name type="scientific">Monosporascus ibericus</name>
    <dbReference type="NCBI Taxonomy" id="155417"/>
    <lineage>
        <taxon>Eukaryota</taxon>
        <taxon>Fungi</taxon>
        <taxon>Dikarya</taxon>
        <taxon>Ascomycota</taxon>
        <taxon>Pezizomycotina</taxon>
        <taxon>Sordariomycetes</taxon>
        <taxon>Xylariomycetidae</taxon>
        <taxon>Xylariales</taxon>
        <taxon>Xylariales incertae sedis</taxon>
        <taxon>Monosporascus</taxon>
    </lineage>
</organism>
<name>A0A4Q4T1I3_9PEZI</name>
<reference evidence="1 2" key="1">
    <citation type="submission" date="2018-06" db="EMBL/GenBank/DDBJ databases">
        <title>Complete Genomes of Monosporascus.</title>
        <authorList>
            <person name="Robinson A.J."/>
            <person name="Natvig D.O."/>
        </authorList>
    </citation>
    <scope>NUCLEOTIDE SEQUENCE [LARGE SCALE GENOMIC DNA]</scope>
    <source>
        <strain evidence="1 2">CBS 110550</strain>
    </source>
</reference>
<dbReference type="STRING" id="155417.A0A4Q4T1I3"/>
<accession>A0A4Q4T1I3</accession>
<proteinExistence type="predicted"/>
<dbReference type="EMBL" id="QJNU01000496">
    <property type="protein sequence ID" value="RYO97162.1"/>
    <property type="molecule type" value="Genomic_DNA"/>
</dbReference>
<evidence type="ECO:0000313" key="2">
    <source>
        <dbReference type="Proteomes" id="UP000293360"/>
    </source>
</evidence>
<dbReference type="Proteomes" id="UP000293360">
    <property type="component" value="Unassembled WGS sequence"/>
</dbReference>
<sequence length="130" mass="14580">MDISSDAGSIKSRVLQWQVHPAEDGPLRYTLVRLGSGEKCTNDSIEAIYYDMGWEKPLARGYNEGVLLLPGSGIMSSTESFIVSSTLAILAELRGLYPYKPQRARMGHRGSKVQRMKTMFHWVLTTRGEE</sequence>
<protein>
    <submittedName>
        <fullName evidence="1">Uncharacterized protein</fullName>
    </submittedName>
</protein>
<dbReference type="OrthoDB" id="5212373at2759"/>
<dbReference type="AlphaFoldDB" id="A0A4Q4T1I3"/>
<evidence type="ECO:0000313" key="1">
    <source>
        <dbReference type="EMBL" id="RYO97162.1"/>
    </source>
</evidence>
<keyword evidence="2" id="KW-1185">Reference proteome</keyword>
<gene>
    <name evidence="1" type="ORF">DL764_007366</name>
</gene>
<comment type="caution">
    <text evidence="1">The sequence shown here is derived from an EMBL/GenBank/DDBJ whole genome shotgun (WGS) entry which is preliminary data.</text>
</comment>